<sequence length="426" mass="46308">MLIHRLLSELSIAFLTGAGYAGASVLYDLPAPPFIQVPYTVAAFELPTAVTTNGTAFVNTSAIKSETGCQPVSVQMTETSPGTWTNTASFNECSIIWNVVNTTDTLFGINIPSCQSSSPPQFSSVVFWFFSYIPTAQASATFCDPSMSLWEVNAAVDIRTGNITAVSEIRPFSSSSNFSSFSANVTGPPLNGRAYNGIQFNLTNPDQFVLGRQNATQLQLPASIYQAAIKTPQGFIGSFQNNTLTALADQVYGLYLSLVAREVYFLGDDEDINVQIKTFQQRVWLGDVAVHLLAAAMIILAIFATIVHLFHIEDRRFLRLKHEPGTIASAVSIGAQTGVGEVLAGRQDPDDIKEALRNKRFRIDPIAMKIFMEGEKGYETAAVPTSPMYRRRSVLELLQRPRPTKSQSGTSVPSSPSSPKEPPKSA</sequence>
<feature type="region of interest" description="Disordered" evidence="1">
    <location>
        <begin position="393"/>
        <end position="426"/>
    </location>
</feature>
<feature type="chain" id="PRO_5040504136" evidence="3">
    <location>
        <begin position="24"/>
        <end position="426"/>
    </location>
</feature>
<evidence type="ECO:0000256" key="1">
    <source>
        <dbReference type="SAM" id="MobiDB-lite"/>
    </source>
</evidence>
<keyword evidence="3" id="KW-0732">Signal</keyword>
<feature type="transmembrane region" description="Helical" evidence="2">
    <location>
        <begin position="288"/>
        <end position="312"/>
    </location>
</feature>
<protein>
    <submittedName>
        <fullName evidence="4">Uncharacterized protein</fullName>
    </submittedName>
</protein>
<name>A0A9P5NCN0_GYMJU</name>
<evidence type="ECO:0000256" key="3">
    <source>
        <dbReference type="SAM" id="SignalP"/>
    </source>
</evidence>
<reference evidence="4" key="1">
    <citation type="submission" date="2020-11" db="EMBL/GenBank/DDBJ databases">
        <authorList>
            <consortium name="DOE Joint Genome Institute"/>
            <person name="Ahrendt S."/>
            <person name="Riley R."/>
            <person name="Andreopoulos W."/>
            <person name="LaButti K."/>
            <person name="Pangilinan J."/>
            <person name="Ruiz-duenas F.J."/>
            <person name="Barrasa J.M."/>
            <person name="Sanchez-Garcia M."/>
            <person name="Camarero S."/>
            <person name="Miyauchi S."/>
            <person name="Serrano A."/>
            <person name="Linde D."/>
            <person name="Babiker R."/>
            <person name="Drula E."/>
            <person name="Ayuso-Fernandez I."/>
            <person name="Pacheco R."/>
            <person name="Padilla G."/>
            <person name="Ferreira P."/>
            <person name="Barriuso J."/>
            <person name="Kellner H."/>
            <person name="Castanera R."/>
            <person name="Alfaro M."/>
            <person name="Ramirez L."/>
            <person name="Pisabarro A.G."/>
            <person name="Kuo A."/>
            <person name="Tritt A."/>
            <person name="Lipzen A."/>
            <person name="He G."/>
            <person name="Yan M."/>
            <person name="Ng V."/>
            <person name="Cullen D."/>
            <person name="Martin F."/>
            <person name="Rosso M.-N."/>
            <person name="Henrissat B."/>
            <person name="Hibbett D."/>
            <person name="Martinez A.T."/>
            <person name="Grigoriev I.V."/>
        </authorList>
    </citation>
    <scope>NUCLEOTIDE SEQUENCE</scope>
    <source>
        <strain evidence="4">AH 44721</strain>
    </source>
</reference>
<feature type="compositionally biased region" description="Low complexity" evidence="1">
    <location>
        <begin position="405"/>
        <end position="418"/>
    </location>
</feature>
<keyword evidence="2" id="KW-0472">Membrane</keyword>
<proteinExistence type="predicted"/>
<comment type="caution">
    <text evidence="4">The sequence shown here is derived from an EMBL/GenBank/DDBJ whole genome shotgun (WGS) entry which is preliminary data.</text>
</comment>
<gene>
    <name evidence="4" type="ORF">CPB84DRAFT_224862</name>
</gene>
<dbReference type="EMBL" id="JADNYJ010000125">
    <property type="protein sequence ID" value="KAF8882189.1"/>
    <property type="molecule type" value="Genomic_DNA"/>
</dbReference>
<dbReference type="OrthoDB" id="3248909at2759"/>
<feature type="signal peptide" evidence="3">
    <location>
        <begin position="1"/>
        <end position="23"/>
    </location>
</feature>
<evidence type="ECO:0000256" key="2">
    <source>
        <dbReference type="SAM" id="Phobius"/>
    </source>
</evidence>
<evidence type="ECO:0000313" key="5">
    <source>
        <dbReference type="Proteomes" id="UP000724874"/>
    </source>
</evidence>
<accession>A0A9P5NCN0</accession>
<dbReference type="AlphaFoldDB" id="A0A9P5NCN0"/>
<keyword evidence="5" id="KW-1185">Reference proteome</keyword>
<keyword evidence="2" id="KW-1133">Transmembrane helix</keyword>
<organism evidence="4 5">
    <name type="scientific">Gymnopilus junonius</name>
    <name type="common">Spectacular rustgill mushroom</name>
    <name type="synonym">Gymnopilus spectabilis subsp. junonius</name>
    <dbReference type="NCBI Taxonomy" id="109634"/>
    <lineage>
        <taxon>Eukaryota</taxon>
        <taxon>Fungi</taxon>
        <taxon>Dikarya</taxon>
        <taxon>Basidiomycota</taxon>
        <taxon>Agaricomycotina</taxon>
        <taxon>Agaricomycetes</taxon>
        <taxon>Agaricomycetidae</taxon>
        <taxon>Agaricales</taxon>
        <taxon>Agaricineae</taxon>
        <taxon>Hymenogastraceae</taxon>
        <taxon>Gymnopilus</taxon>
    </lineage>
</organism>
<dbReference type="Proteomes" id="UP000724874">
    <property type="component" value="Unassembled WGS sequence"/>
</dbReference>
<evidence type="ECO:0000313" key="4">
    <source>
        <dbReference type="EMBL" id="KAF8882189.1"/>
    </source>
</evidence>
<keyword evidence="2" id="KW-0812">Transmembrane</keyword>